<evidence type="ECO:0000256" key="8">
    <source>
        <dbReference type="ARBA" id="ARBA00023554"/>
    </source>
</evidence>
<dbReference type="RefSeq" id="WP_188369346.1">
    <property type="nucleotide sequence ID" value="NZ_BMFH01000001.1"/>
</dbReference>
<dbReference type="EMBL" id="BMFH01000001">
    <property type="protein sequence ID" value="GGD42883.1"/>
    <property type="molecule type" value="Genomic_DNA"/>
</dbReference>
<organism evidence="11 12">
    <name type="scientific">Muriicola marianensis</name>
    <dbReference type="NCBI Taxonomy" id="1324801"/>
    <lineage>
        <taxon>Bacteria</taxon>
        <taxon>Pseudomonadati</taxon>
        <taxon>Bacteroidota</taxon>
        <taxon>Flavobacteriia</taxon>
        <taxon>Flavobacteriales</taxon>
        <taxon>Flavobacteriaceae</taxon>
        <taxon>Muriicola</taxon>
    </lineage>
</organism>
<dbReference type="PANTHER" id="PTHR36999:SF1">
    <property type="entry name" value="ISOCITRATE DEHYDROGENASE (NADP(+))"/>
    <property type="match status" value="1"/>
</dbReference>
<dbReference type="PANTHER" id="PTHR36999">
    <property type="entry name" value="ISOCITRATE DEHYDROGENASE [NADP]"/>
    <property type="match status" value="1"/>
</dbReference>
<evidence type="ECO:0000256" key="1">
    <source>
        <dbReference type="ARBA" id="ARBA00001946"/>
    </source>
</evidence>
<evidence type="ECO:0000256" key="6">
    <source>
        <dbReference type="ARBA" id="ARBA00022857"/>
    </source>
</evidence>
<evidence type="ECO:0000256" key="10">
    <source>
        <dbReference type="PIRNR" id="PIRNR009407"/>
    </source>
</evidence>
<comment type="similarity">
    <text evidence="9 10">Belongs to the monomeric-type IDH family.</text>
</comment>
<keyword evidence="4" id="KW-0479">Metal-binding</keyword>
<evidence type="ECO:0000256" key="9">
    <source>
        <dbReference type="ARBA" id="ARBA00046318"/>
    </source>
</evidence>
<keyword evidence="3 10" id="KW-0816">Tricarboxylic acid cycle</keyword>
<evidence type="ECO:0000256" key="4">
    <source>
        <dbReference type="ARBA" id="ARBA00022723"/>
    </source>
</evidence>
<name>A0ABQ1QSP5_9FLAO</name>
<sequence length="740" mass="82510">MSKIMYTLTDEAPALATQSLLPIIKSFAGTANIEIATKDISLSGRILANFPEFLREDQRIPDDLAVLGELAKTPEANIIKLPNISASIPQLEEAIEELRKKGYPVPKYPDKPKTEQERNIKARYDKVKGSAVNPVLREGNSDRRAPKPIKNYAKMHPHSMGAWSSTSKTHVATMSQGDFRNNEKSVTMEKNTVLAVEFENTKGEKSLLKGDILVKEGEIVDATLLSKEALLEFLRKQVAEAREQGVLFSVHLKATMMKVSDPIIFGHVLKVYFSEVFSKYGEVFEKLRIKANDGLESLLEKIQQLPEKERQQIEQSVQESLENGPQLAMVNSDKGITNLHVPSDVIIDASMPAMIRTSGKMYNQEGKLQDTKAVIPDSSYAGIYQATIDFCKEHGAFDPRTMGTVPNVGLMAQKAEEYGSHDKTFEIREKGVVRVTDTYTGQTLMQHDVSEGDIWRMCQVKDQPVRNWISLAVSRARATQTPAIFWLDRERAHDRELIRKVEKYLPEENAQGLDLQIMSPVEATKATLKRLKEGKDTISVSGNVLRDYLTDLFPILEVGTSAKMLSIVPLMEGGGLFETGAGGSAPKHVEQFLEEGHLRWDSLGEFLALAVSLEFYSEKNSNPAASILAECLDTATEDFLSDNRSPSRKVGELDTRGSHFYLAWYWAKALAGQNKDLKLKQIFEPVAQLFDSKAETILQELLDAQGKKQDIGGYYKPDPSLISKAMRPSKTLNDILESIG</sequence>
<dbReference type="Proteomes" id="UP000625780">
    <property type="component" value="Unassembled WGS sequence"/>
</dbReference>
<accession>A0ABQ1QSP5</accession>
<dbReference type="Pfam" id="PF03971">
    <property type="entry name" value="IDH"/>
    <property type="match status" value="1"/>
</dbReference>
<dbReference type="PIRSF" id="PIRSF009407">
    <property type="entry name" value="IDH_monmr"/>
    <property type="match status" value="1"/>
</dbReference>
<evidence type="ECO:0000256" key="2">
    <source>
        <dbReference type="ARBA" id="ARBA00022435"/>
    </source>
</evidence>
<evidence type="ECO:0000256" key="3">
    <source>
        <dbReference type="ARBA" id="ARBA00022532"/>
    </source>
</evidence>
<evidence type="ECO:0000313" key="12">
    <source>
        <dbReference type="Proteomes" id="UP000625780"/>
    </source>
</evidence>
<keyword evidence="2 10" id="KW-0329">Glyoxylate bypass</keyword>
<comment type="cofactor">
    <cofactor evidence="1">
        <name>Mg(2+)</name>
        <dbReference type="ChEBI" id="CHEBI:18420"/>
    </cofactor>
</comment>
<comment type="caution">
    <text evidence="11">The sequence shown here is derived from an EMBL/GenBank/DDBJ whole genome shotgun (WGS) entry which is preliminary data.</text>
</comment>
<keyword evidence="12" id="KW-1185">Reference proteome</keyword>
<proteinExistence type="inferred from homology"/>
<keyword evidence="5" id="KW-0460">Magnesium</keyword>
<keyword evidence="6 10" id="KW-0521">NADP</keyword>
<evidence type="ECO:0000256" key="7">
    <source>
        <dbReference type="ARBA" id="ARBA00023002"/>
    </source>
</evidence>
<protein>
    <recommendedName>
        <fullName evidence="10">Isocitrate dehydrogenase [NADP]</fullName>
        <ecNumber evidence="10">1.1.1.42</ecNumber>
    </recommendedName>
    <alternativeName>
        <fullName evidence="10">Oxalosuccinate decarboxylase</fullName>
    </alternativeName>
</protein>
<gene>
    <name evidence="11" type="primary">icd</name>
    <name evidence="11" type="ORF">GCM10011361_07320</name>
</gene>
<evidence type="ECO:0000313" key="11">
    <source>
        <dbReference type="EMBL" id="GGD42883.1"/>
    </source>
</evidence>
<dbReference type="NCBIfam" id="TIGR00178">
    <property type="entry name" value="monomer_idh"/>
    <property type="match status" value="1"/>
</dbReference>
<reference evidence="12" key="1">
    <citation type="journal article" date="2019" name="Int. J. Syst. Evol. Microbiol.">
        <title>The Global Catalogue of Microorganisms (GCM) 10K type strain sequencing project: providing services to taxonomists for standard genome sequencing and annotation.</title>
        <authorList>
            <consortium name="The Broad Institute Genomics Platform"/>
            <consortium name="The Broad Institute Genome Sequencing Center for Infectious Disease"/>
            <person name="Wu L."/>
            <person name="Ma J."/>
        </authorList>
    </citation>
    <scope>NUCLEOTIDE SEQUENCE [LARGE SCALE GENOMIC DNA]</scope>
    <source>
        <strain evidence="12">CGMCC 1.12606</strain>
    </source>
</reference>
<keyword evidence="7 10" id="KW-0560">Oxidoreductase</keyword>
<dbReference type="SUPFAM" id="SSF53659">
    <property type="entry name" value="Isocitrate/Isopropylmalate dehydrogenase-like"/>
    <property type="match status" value="1"/>
</dbReference>
<dbReference type="InterPro" id="IPR004436">
    <property type="entry name" value="Isocitrate_DH_NADP_mono"/>
</dbReference>
<dbReference type="EC" id="1.1.1.42" evidence="10"/>
<comment type="catalytic activity">
    <reaction evidence="8 10">
        <text>D-threo-isocitrate + NADP(+) = 2-oxoglutarate + CO2 + NADPH</text>
        <dbReference type="Rhea" id="RHEA:19629"/>
        <dbReference type="ChEBI" id="CHEBI:15562"/>
        <dbReference type="ChEBI" id="CHEBI:16526"/>
        <dbReference type="ChEBI" id="CHEBI:16810"/>
        <dbReference type="ChEBI" id="CHEBI:57783"/>
        <dbReference type="ChEBI" id="CHEBI:58349"/>
        <dbReference type="EC" id="1.1.1.42"/>
    </reaction>
</comment>
<evidence type="ECO:0000256" key="5">
    <source>
        <dbReference type="ARBA" id="ARBA00022842"/>
    </source>
</evidence>